<dbReference type="RefSeq" id="WP_341843092.1">
    <property type="nucleotide sequence ID" value="NZ_CP149792.1"/>
</dbReference>
<dbReference type="PANTHER" id="PTHR30273">
    <property type="entry name" value="PERIPLASMIC SIGNAL SENSOR AND SIGMA FACTOR ACTIVATOR FECR-RELATED"/>
    <property type="match status" value="1"/>
</dbReference>
<feature type="domain" description="FecR protein" evidence="2">
    <location>
        <begin position="139"/>
        <end position="233"/>
    </location>
</feature>
<keyword evidence="1" id="KW-1133">Transmembrane helix</keyword>
<dbReference type="InterPro" id="IPR032508">
    <property type="entry name" value="FecR_C"/>
</dbReference>
<evidence type="ECO:0000313" key="5">
    <source>
        <dbReference type="Proteomes" id="UP001449657"/>
    </source>
</evidence>
<evidence type="ECO:0000259" key="3">
    <source>
        <dbReference type="Pfam" id="PF16344"/>
    </source>
</evidence>
<reference evidence="4 5" key="1">
    <citation type="submission" date="2024-03" db="EMBL/GenBank/DDBJ databases">
        <title>Chitinophaga caseinilytica sp. nov., a casein hydrolysing bacterium isolated from forest soil.</title>
        <authorList>
            <person name="Lee D.S."/>
            <person name="Han D.M."/>
            <person name="Baek J.H."/>
            <person name="Choi D.G."/>
            <person name="Jeon J.H."/>
            <person name="Jeon C.O."/>
        </authorList>
    </citation>
    <scope>NUCLEOTIDE SEQUENCE [LARGE SCALE GENOMIC DNA]</scope>
    <source>
        <strain evidence="4 5">KACC 19118</strain>
    </source>
</reference>
<dbReference type="PANTHER" id="PTHR30273:SF2">
    <property type="entry name" value="PROTEIN FECR"/>
    <property type="match status" value="1"/>
</dbReference>
<proteinExistence type="predicted"/>
<keyword evidence="1" id="KW-0812">Transmembrane</keyword>
<evidence type="ECO:0000256" key="1">
    <source>
        <dbReference type="SAM" id="Phobius"/>
    </source>
</evidence>
<dbReference type="Pfam" id="PF16344">
    <property type="entry name" value="FecR_C"/>
    <property type="match status" value="1"/>
</dbReference>
<accession>A0ABZ2ZB26</accession>
<evidence type="ECO:0000259" key="2">
    <source>
        <dbReference type="Pfam" id="PF04773"/>
    </source>
</evidence>
<dbReference type="Gene3D" id="2.60.120.1440">
    <property type="match status" value="1"/>
</dbReference>
<dbReference type="InterPro" id="IPR012373">
    <property type="entry name" value="Ferrdict_sens_TM"/>
</dbReference>
<sequence length="372" mass="42063">MNYLRHKAEDLVMDESFQQYCTGTNPAAVRFWKQWLAAHPEKRELVQAAKVIYLRLNGGLDAETFAGHHRRFTDALLAEGIRPGMQAPQLRPVTRANGWKWYTLAVAATLTGLVLTMVWMQAGKDAPAAGAGDGSTAIYASKPGERKAFQLPDGTKVVLNAASTLWLDDGFQKGKRTLTLDGEAFFDIAQDASSPFVIHTEDMDITVLGTAFNVKAYKDDETVETSLIRGRVRIDTRAGHQVYLQPKEKLVIARHKEIQDIQPLTPRQADTKKAGSHYLIDSLTHIPHDSAIVELSWVDNRLIFADDTFGDIARKLERWYGVQIRFESEELRGYRFTGHFNKETLQRVLEVLQLSRGFRFRFEDDHTVVLHP</sequence>
<gene>
    <name evidence="4" type="ORF">WJU22_09980</name>
</gene>
<dbReference type="Pfam" id="PF04773">
    <property type="entry name" value="FecR"/>
    <property type="match status" value="1"/>
</dbReference>
<dbReference type="InterPro" id="IPR006860">
    <property type="entry name" value="FecR"/>
</dbReference>
<evidence type="ECO:0000313" key="4">
    <source>
        <dbReference type="EMBL" id="WZN48502.1"/>
    </source>
</evidence>
<feature type="transmembrane region" description="Helical" evidence="1">
    <location>
        <begin position="101"/>
        <end position="120"/>
    </location>
</feature>
<dbReference type="Proteomes" id="UP001449657">
    <property type="component" value="Chromosome"/>
</dbReference>
<keyword evidence="1" id="KW-0472">Membrane</keyword>
<feature type="domain" description="Protein FecR C-terminal" evidence="3">
    <location>
        <begin position="301"/>
        <end position="367"/>
    </location>
</feature>
<organism evidence="4 5">
    <name type="scientific">Chitinophaga caseinilytica</name>
    <dbReference type="NCBI Taxonomy" id="2267521"/>
    <lineage>
        <taxon>Bacteria</taxon>
        <taxon>Pseudomonadati</taxon>
        <taxon>Bacteroidota</taxon>
        <taxon>Chitinophagia</taxon>
        <taxon>Chitinophagales</taxon>
        <taxon>Chitinophagaceae</taxon>
        <taxon>Chitinophaga</taxon>
    </lineage>
</organism>
<name>A0ABZ2ZB26_9BACT</name>
<dbReference type="PIRSF" id="PIRSF018266">
    <property type="entry name" value="FecR"/>
    <property type="match status" value="1"/>
</dbReference>
<dbReference type="Gene3D" id="3.55.50.30">
    <property type="match status" value="1"/>
</dbReference>
<keyword evidence="5" id="KW-1185">Reference proteome</keyword>
<dbReference type="EMBL" id="CP150096">
    <property type="protein sequence ID" value="WZN48502.1"/>
    <property type="molecule type" value="Genomic_DNA"/>
</dbReference>
<protein>
    <submittedName>
        <fullName evidence="4">FecR domain-containing protein</fullName>
    </submittedName>
</protein>